<evidence type="ECO:0000313" key="1">
    <source>
        <dbReference type="EMBL" id="RDE71883.1"/>
    </source>
</evidence>
<dbReference type="InterPro" id="IPR008228">
    <property type="entry name" value="UCP006173"/>
</dbReference>
<dbReference type="PANTHER" id="PTHR37421">
    <property type="entry name" value="UPF0260 PROTEIN YCGN"/>
    <property type="match status" value="1"/>
</dbReference>
<dbReference type="RefSeq" id="WP_111402964.1">
    <property type="nucleotide sequence ID" value="NZ_CAURJL010000001.1"/>
</dbReference>
<organism evidence="1 2">
    <name type="scientific">Haemophilus sputorum</name>
    <dbReference type="NCBI Taxonomy" id="1078480"/>
    <lineage>
        <taxon>Bacteria</taxon>
        <taxon>Pseudomonadati</taxon>
        <taxon>Pseudomonadota</taxon>
        <taxon>Gammaproteobacteria</taxon>
        <taxon>Pasteurellales</taxon>
        <taxon>Pasteurellaceae</taxon>
        <taxon>Haemophilus</taxon>
    </lineage>
</organism>
<dbReference type="STRING" id="1035839.GCA_000238795_00966"/>
<dbReference type="Pfam" id="PF03692">
    <property type="entry name" value="CxxCxxCC"/>
    <property type="match status" value="1"/>
</dbReference>
<gene>
    <name evidence="1" type="ORF">DPV93_06025</name>
</gene>
<name>A0A369YEV3_9PAST</name>
<sequence length="153" mass="18111">MKQNDQQIQITPEFWKHKSLLEMNDAEWEALCDGCGKCCYRKYILGRGKRERLYYTRVACNLLDVETGRCTNYPNRFKIEQDCTKLTKKNLPDFGWLPKTCAYRLLYEGKPLFDWHPLISQQPDSVKQAQILIANGVHEKDVIEWFEFVIDEV</sequence>
<dbReference type="PANTHER" id="PTHR37421:SF1">
    <property type="entry name" value="UPF0260 PROTEIN YCGN"/>
    <property type="match status" value="1"/>
</dbReference>
<reference evidence="1 2" key="1">
    <citation type="submission" date="2018-05" db="EMBL/GenBank/DDBJ databases">
        <title>Draft Genome Sequences for a Diverse set of 7 Haemophilus Species.</title>
        <authorList>
            <person name="Nichols M."/>
            <person name="Topaz N."/>
            <person name="Wang X."/>
            <person name="Wang X."/>
            <person name="Boxrud D."/>
        </authorList>
    </citation>
    <scope>NUCLEOTIDE SEQUENCE [LARGE SCALE GENOMIC DNA]</scope>
    <source>
        <strain evidence="1 2">C2002001239</strain>
    </source>
</reference>
<dbReference type="AlphaFoldDB" id="A0A369YEV3"/>
<comment type="caution">
    <text evidence="1">The sequence shown here is derived from an EMBL/GenBank/DDBJ whole genome shotgun (WGS) entry which is preliminary data.</text>
</comment>
<dbReference type="EMBL" id="QEPN01000004">
    <property type="protein sequence ID" value="RDE71883.1"/>
    <property type="molecule type" value="Genomic_DNA"/>
</dbReference>
<proteinExistence type="predicted"/>
<dbReference type="PIRSF" id="PIRSF006173">
    <property type="entry name" value="UCP006173"/>
    <property type="match status" value="1"/>
</dbReference>
<dbReference type="NCBIfam" id="NF003499">
    <property type="entry name" value="PRK05170.1-2"/>
    <property type="match status" value="1"/>
</dbReference>
<accession>A0A369YEV3</accession>
<dbReference type="Proteomes" id="UP000253872">
    <property type="component" value="Unassembled WGS sequence"/>
</dbReference>
<dbReference type="InterPro" id="IPR005358">
    <property type="entry name" value="Puta_zinc/iron-chelating_dom"/>
</dbReference>
<evidence type="ECO:0000313" key="2">
    <source>
        <dbReference type="Proteomes" id="UP000253872"/>
    </source>
</evidence>
<protein>
    <submittedName>
        <fullName evidence="1">YcgN family cysteine cluster protein</fullName>
    </submittedName>
</protein>